<dbReference type="GO" id="GO:0005886">
    <property type="term" value="C:plasma membrane"/>
    <property type="evidence" value="ECO:0007669"/>
    <property type="project" value="UniProtKB-SubCell"/>
</dbReference>
<dbReference type="InterPro" id="IPR000515">
    <property type="entry name" value="MetI-like"/>
</dbReference>
<keyword evidence="4 7" id="KW-0812">Transmembrane</keyword>
<dbReference type="CDD" id="cd06261">
    <property type="entry name" value="TM_PBP2"/>
    <property type="match status" value="1"/>
</dbReference>
<dbReference type="GO" id="GO:0055085">
    <property type="term" value="P:transmembrane transport"/>
    <property type="evidence" value="ECO:0007669"/>
    <property type="project" value="InterPro"/>
</dbReference>
<evidence type="ECO:0000256" key="1">
    <source>
        <dbReference type="ARBA" id="ARBA00004651"/>
    </source>
</evidence>
<dbReference type="AlphaFoldDB" id="A0A956NCC0"/>
<comment type="caution">
    <text evidence="9">The sequence shown here is derived from an EMBL/GenBank/DDBJ whole genome shotgun (WGS) entry which is preliminary data.</text>
</comment>
<feature type="transmembrane region" description="Helical" evidence="7">
    <location>
        <begin position="166"/>
        <end position="195"/>
    </location>
</feature>
<evidence type="ECO:0000313" key="10">
    <source>
        <dbReference type="Proteomes" id="UP000739538"/>
    </source>
</evidence>
<evidence type="ECO:0000256" key="7">
    <source>
        <dbReference type="RuleBase" id="RU363032"/>
    </source>
</evidence>
<feature type="transmembrane region" description="Helical" evidence="7">
    <location>
        <begin position="51"/>
        <end position="76"/>
    </location>
</feature>
<dbReference type="PANTHER" id="PTHR43386:SF1">
    <property type="entry name" value="D,D-DIPEPTIDE TRANSPORT SYSTEM PERMEASE PROTEIN DDPC-RELATED"/>
    <property type="match status" value="1"/>
</dbReference>
<keyword evidence="6 7" id="KW-0472">Membrane</keyword>
<comment type="similarity">
    <text evidence="7">Belongs to the binding-protein-dependent transport system permease family.</text>
</comment>
<evidence type="ECO:0000256" key="2">
    <source>
        <dbReference type="ARBA" id="ARBA00022448"/>
    </source>
</evidence>
<accession>A0A956NCC0</accession>
<keyword evidence="3" id="KW-1003">Cell membrane</keyword>
<feature type="non-terminal residue" evidence="9">
    <location>
        <position position="1"/>
    </location>
</feature>
<dbReference type="PANTHER" id="PTHR43386">
    <property type="entry name" value="OLIGOPEPTIDE TRANSPORT SYSTEM PERMEASE PROTEIN APPC"/>
    <property type="match status" value="1"/>
</dbReference>
<dbReference type="Pfam" id="PF00528">
    <property type="entry name" value="BPD_transp_1"/>
    <property type="match status" value="1"/>
</dbReference>
<protein>
    <submittedName>
        <fullName evidence="9">ABC transporter permease</fullName>
    </submittedName>
</protein>
<sequence length="251" mass="27095">RLDPTTNIPRPAKPVGIEFLEPERNSTFRHFLGTDSLGRDLLARIVWGGRVSLAVGLVGTGISVFIGIILGSLAGYFGKGVDIAISRVIEIVQTFPAFFLILIVVAFVGPSILNIMVIIGLVGWTGVARLVRGEFIRLRGQEFVIASEALGVGVGRTIFRHILPNALGPVLVAATFGVASGILTESALSFLGLGIQLPVPSWGSLLIESRSAEHWWIQIFPGFLIFLTVMLYNLFGEGVRDALDPRLKVTH</sequence>
<dbReference type="Gene3D" id="1.10.3720.10">
    <property type="entry name" value="MetI-like"/>
    <property type="match status" value="1"/>
</dbReference>
<evidence type="ECO:0000313" key="9">
    <source>
        <dbReference type="EMBL" id="MCA9754995.1"/>
    </source>
</evidence>
<proteinExistence type="inferred from homology"/>
<evidence type="ECO:0000256" key="3">
    <source>
        <dbReference type="ARBA" id="ARBA00022475"/>
    </source>
</evidence>
<organism evidence="9 10">
    <name type="scientific">Eiseniibacteriota bacterium</name>
    <dbReference type="NCBI Taxonomy" id="2212470"/>
    <lineage>
        <taxon>Bacteria</taxon>
        <taxon>Candidatus Eiseniibacteriota</taxon>
    </lineage>
</organism>
<evidence type="ECO:0000256" key="4">
    <source>
        <dbReference type="ARBA" id="ARBA00022692"/>
    </source>
</evidence>
<feature type="transmembrane region" description="Helical" evidence="7">
    <location>
        <begin position="215"/>
        <end position="235"/>
    </location>
</feature>
<reference evidence="9" key="2">
    <citation type="journal article" date="2021" name="Microbiome">
        <title>Successional dynamics and alternative stable states in a saline activated sludge microbial community over 9 years.</title>
        <authorList>
            <person name="Wang Y."/>
            <person name="Ye J."/>
            <person name="Ju F."/>
            <person name="Liu L."/>
            <person name="Boyd J.A."/>
            <person name="Deng Y."/>
            <person name="Parks D.H."/>
            <person name="Jiang X."/>
            <person name="Yin X."/>
            <person name="Woodcroft B.J."/>
            <person name="Tyson G.W."/>
            <person name="Hugenholtz P."/>
            <person name="Polz M.F."/>
            <person name="Zhang T."/>
        </authorList>
    </citation>
    <scope>NUCLEOTIDE SEQUENCE</scope>
    <source>
        <strain evidence="9">HKST-UBA02</strain>
    </source>
</reference>
<gene>
    <name evidence="9" type="ORF">KDA27_04265</name>
</gene>
<comment type="subcellular location">
    <subcellularLocation>
        <location evidence="1 7">Cell membrane</location>
        <topology evidence="1 7">Multi-pass membrane protein</topology>
    </subcellularLocation>
</comment>
<dbReference type="EMBL" id="JAGQHS010000013">
    <property type="protein sequence ID" value="MCA9754995.1"/>
    <property type="molecule type" value="Genomic_DNA"/>
</dbReference>
<evidence type="ECO:0000259" key="8">
    <source>
        <dbReference type="PROSITE" id="PS50928"/>
    </source>
</evidence>
<dbReference type="InterPro" id="IPR050366">
    <property type="entry name" value="BP-dependent_transpt_permease"/>
</dbReference>
<dbReference type="Proteomes" id="UP000739538">
    <property type="component" value="Unassembled WGS sequence"/>
</dbReference>
<evidence type="ECO:0000256" key="6">
    <source>
        <dbReference type="ARBA" id="ARBA00023136"/>
    </source>
</evidence>
<dbReference type="PROSITE" id="PS50928">
    <property type="entry name" value="ABC_TM1"/>
    <property type="match status" value="1"/>
</dbReference>
<name>A0A956NCC0_UNCEI</name>
<dbReference type="SUPFAM" id="SSF161098">
    <property type="entry name" value="MetI-like"/>
    <property type="match status" value="1"/>
</dbReference>
<keyword evidence="2 7" id="KW-0813">Transport</keyword>
<evidence type="ECO:0000256" key="5">
    <source>
        <dbReference type="ARBA" id="ARBA00022989"/>
    </source>
</evidence>
<feature type="domain" description="ABC transmembrane type-1" evidence="8">
    <location>
        <begin position="49"/>
        <end position="236"/>
    </location>
</feature>
<dbReference type="InterPro" id="IPR035906">
    <property type="entry name" value="MetI-like_sf"/>
</dbReference>
<reference evidence="9" key="1">
    <citation type="submission" date="2020-04" db="EMBL/GenBank/DDBJ databases">
        <authorList>
            <person name="Zhang T."/>
        </authorList>
    </citation>
    <scope>NUCLEOTIDE SEQUENCE</scope>
    <source>
        <strain evidence="9">HKST-UBA02</strain>
    </source>
</reference>
<keyword evidence="5 7" id="KW-1133">Transmembrane helix</keyword>